<organism evidence="10 11">
    <name type="scientific">Yarrowia lipolytica</name>
    <name type="common">Candida lipolytica</name>
    <dbReference type="NCBI Taxonomy" id="4952"/>
    <lineage>
        <taxon>Eukaryota</taxon>
        <taxon>Fungi</taxon>
        <taxon>Dikarya</taxon>
        <taxon>Ascomycota</taxon>
        <taxon>Saccharomycotina</taxon>
        <taxon>Dipodascomycetes</taxon>
        <taxon>Dipodascales</taxon>
        <taxon>Dipodascales incertae sedis</taxon>
        <taxon>Yarrowia</taxon>
    </lineage>
</organism>
<evidence type="ECO:0000256" key="1">
    <source>
        <dbReference type="ARBA" id="ARBA00022475"/>
    </source>
</evidence>
<sequence>MSPTKKATRPTSGGSNGAASNGDVTDGDRVFKSGYDRLASLDREAAQSAEYTEEGISNNETHRTLGIQSGRLSVVTKDLMPSPQMPNASDLSPKTSTPAHHWGTPGTQLVPNEFKTPDQLTHFVDLESNQQNNSDRDSLASGSSTWMGVFSRIGRKLSTAFPVRRPDRNPAQERAVEIYYSVFKNLPEFESRQILDTSEEDYNSAVHFGEVIESVIEAISHGIFPRLIAQGSSGSYFAYNEHHEVVGVFKPKDEEPYGPLSPKWTKWLHRNLFPCFFGRSCLIPNTGYICEAAASLLDRRLQTGIVPHTEIVYLSSPTFYYRYFERRRAKNDARLLPRKPGSFQLFLHNYEEADVFFRKHPWPDKRRQQYGAASESDIWTPAVQKQFRLELEKLVILDYIMRNTDRGLDNWMIKLEWVDASSAHPQYHSQGSPSRGATPHSSHSPIKVPRLKIGAIDSGLSWPWKHPDEWRSYPFGWLFLPLELIGQPFSRETREHFLPLLTSPRWWEQTYVEFRDLFSVDPDFRERMWKKQWAVMKGQAFNVVETLKSHDQGPLELARRDKVLIWDGEMDIPVRIPIETLNSAIGTPLLNRASTPSNMHSRQSSVDENMLLPALNSLSVSPNKNQSLNSDQVPLLSSYDNASSSAGPSTAPATVPNQKLRPSKGSSLSLEARYRELECSSPTKKNAVAFSKRHGRRQSLWDELISENATSRPLRVADNNNTDSPINDVGFSHAESSYQATRKVIVERLQIATRKAPFFTWC</sequence>
<feature type="region of interest" description="Disordered" evidence="8">
    <location>
        <begin position="49"/>
        <end position="68"/>
    </location>
</feature>
<reference evidence="10 11" key="1">
    <citation type="journal article" date="2016" name="PLoS ONE">
        <title>Sequence Assembly of Yarrowia lipolytica Strain W29/CLIB89 Shows Transposable Element Diversity.</title>
        <authorList>
            <person name="Magnan C."/>
            <person name="Yu J."/>
            <person name="Chang I."/>
            <person name="Jahn E."/>
            <person name="Kanomata Y."/>
            <person name="Wu J."/>
            <person name="Zeller M."/>
            <person name="Oakes M."/>
            <person name="Baldi P."/>
            <person name="Sandmeyer S."/>
        </authorList>
    </citation>
    <scope>NUCLEOTIDE SEQUENCE [LARGE SCALE GENOMIC DNA]</scope>
    <source>
        <strain evidence="11">CLIB89(W29)</strain>
    </source>
</reference>
<keyword evidence="4 7" id="KW-0418">Kinase</keyword>
<feature type="compositionally biased region" description="Polar residues" evidence="8">
    <location>
        <begin position="426"/>
        <end position="444"/>
    </location>
</feature>
<dbReference type="GO" id="GO:0005768">
    <property type="term" value="C:endosome"/>
    <property type="evidence" value="ECO:0007669"/>
    <property type="project" value="UniProtKB-UniRule"/>
</dbReference>
<feature type="region of interest" description="Disordered" evidence="8">
    <location>
        <begin position="618"/>
        <end position="667"/>
    </location>
</feature>
<gene>
    <name evidence="10" type="ORF">YALI1_A02974g</name>
</gene>
<dbReference type="EC" id="2.7.1.67" evidence="7"/>
<feature type="region of interest" description="Disordered" evidence="8">
    <location>
        <begin position="426"/>
        <end position="446"/>
    </location>
</feature>
<evidence type="ECO:0000313" key="10">
    <source>
        <dbReference type="EMBL" id="AOW00178.1"/>
    </source>
</evidence>
<keyword evidence="2 7" id="KW-0808">Transferase</keyword>
<dbReference type="VEuPathDB" id="FungiDB:YALI1_A02974g"/>
<dbReference type="InterPro" id="IPR018936">
    <property type="entry name" value="PI3/4_kinase_CS"/>
</dbReference>
<dbReference type="InterPro" id="IPR039756">
    <property type="entry name" value="Lsb6/PI4K2"/>
</dbReference>
<feature type="compositionally biased region" description="Polar residues" evidence="8">
    <location>
        <begin position="85"/>
        <end position="98"/>
    </location>
</feature>
<feature type="region of interest" description="Disordered" evidence="8">
    <location>
        <begin position="1"/>
        <end position="30"/>
    </location>
</feature>
<feature type="region of interest" description="Disordered" evidence="8">
    <location>
        <begin position="81"/>
        <end position="110"/>
    </location>
</feature>
<dbReference type="GO" id="GO:0005802">
    <property type="term" value="C:trans-Golgi network"/>
    <property type="evidence" value="ECO:0007669"/>
    <property type="project" value="TreeGrafter"/>
</dbReference>
<feature type="compositionally biased region" description="Polar residues" evidence="8">
    <location>
        <begin position="618"/>
        <end position="632"/>
    </location>
</feature>
<keyword evidence="6" id="KW-0472">Membrane</keyword>
<feature type="compositionally biased region" description="Polar residues" evidence="8">
    <location>
        <begin position="1"/>
        <end position="11"/>
    </location>
</feature>
<dbReference type="EMBL" id="CP017553">
    <property type="protein sequence ID" value="AOW00178.1"/>
    <property type="molecule type" value="Genomic_DNA"/>
</dbReference>
<evidence type="ECO:0000256" key="4">
    <source>
        <dbReference type="ARBA" id="ARBA00022777"/>
    </source>
</evidence>
<keyword evidence="3 7" id="KW-0547">Nucleotide-binding</keyword>
<evidence type="ECO:0000259" key="9">
    <source>
        <dbReference type="PROSITE" id="PS50290"/>
    </source>
</evidence>
<dbReference type="GO" id="GO:0007032">
    <property type="term" value="P:endosome organization"/>
    <property type="evidence" value="ECO:0007669"/>
    <property type="project" value="TreeGrafter"/>
</dbReference>
<dbReference type="PANTHER" id="PTHR12865">
    <property type="entry name" value="PHOSPHATIDYLINOSITOL 4-KINASE TYPE-II"/>
    <property type="match status" value="1"/>
</dbReference>
<keyword evidence="1 7" id="KW-1003">Cell membrane</keyword>
<comment type="cofactor">
    <cofactor evidence="7">
        <name>Mg(2+)</name>
        <dbReference type="ChEBI" id="CHEBI:18420"/>
    </cofactor>
    <cofactor evidence="7">
        <name>Mn(2+)</name>
        <dbReference type="ChEBI" id="CHEBI:29035"/>
    </cofactor>
</comment>
<feature type="compositionally biased region" description="Low complexity" evidence="8">
    <location>
        <begin position="642"/>
        <end position="654"/>
    </location>
</feature>
<dbReference type="Proteomes" id="UP000182444">
    <property type="component" value="Chromosome 1A"/>
</dbReference>
<dbReference type="PROSITE" id="PS50290">
    <property type="entry name" value="PI3_4_KINASE_3"/>
    <property type="match status" value="1"/>
</dbReference>
<dbReference type="AlphaFoldDB" id="A0A1D8N3G8"/>
<evidence type="ECO:0000256" key="3">
    <source>
        <dbReference type="ARBA" id="ARBA00022741"/>
    </source>
</evidence>
<comment type="subcellular location">
    <subcellularLocation>
        <location evidence="7">Cell membrane</location>
        <topology evidence="7">Peripheral membrane protein</topology>
    </subcellularLocation>
    <subcellularLocation>
        <location evidence="7">Vacuole membrane</location>
        <topology evidence="7">Peripheral membrane protein</topology>
    </subcellularLocation>
</comment>
<dbReference type="Pfam" id="PF00454">
    <property type="entry name" value="PI3_PI4_kinase"/>
    <property type="match status" value="1"/>
</dbReference>
<name>A0A1D8N3G8_YARLL</name>
<keyword evidence="5 7" id="KW-0067">ATP-binding</keyword>
<dbReference type="RefSeq" id="XP_499692.2">
    <property type="nucleotide sequence ID" value="XM_499692.3"/>
</dbReference>
<dbReference type="GO" id="GO:0000329">
    <property type="term" value="C:fungal-type vacuole membrane"/>
    <property type="evidence" value="ECO:0007669"/>
    <property type="project" value="TreeGrafter"/>
</dbReference>
<dbReference type="VEuPathDB" id="FungiDB:YALI0_A02453g"/>
<evidence type="ECO:0000256" key="8">
    <source>
        <dbReference type="SAM" id="MobiDB-lite"/>
    </source>
</evidence>
<feature type="domain" description="PI3K/PI4K catalytic" evidence="9">
    <location>
        <begin position="222"/>
        <end position="566"/>
    </location>
</feature>
<evidence type="ECO:0000256" key="2">
    <source>
        <dbReference type="ARBA" id="ARBA00022679"/>
    </source>
</evidence>
<dbReference type="GeneID" id="2906394"/>
<evidence type="ECO:0000256" key="7">
    <source>
        <dbReference type="RuleBase" id="RU367084"/>
    </source>
</evidence>
<dbReference type="KEGG" id="yli:2906394"/>
<accession>A0A1D8N3G8</accession>
<evidence type="ECO:0000313" key="11">
    <source>
        <dbReference type="Proteomes" id="UP000182444"/>
    </source>
</evidence>
<dbReference type="PANTHER" id="PTHR12865:SF1">
    <property type="entry name" value="PHOSPHATIDYLINOSITOL 4-KINASE TYPE 2"/>
    <property type="match status" value="1"/>
</dbReference>
<dbReference type="GO" id="GO:0005886">
    <property type="term" value="C:plasma membrane"/>
    <property type="evidence" value="ECO:0007669"/>
    <property type="project" value="UniProtKB-SubCell"/>
</dbReference>
<evidence type="ECO:0000256" key="5">
    <source>
        <dbReference type="ARBA" id="ARBA00022840"/>
    </source>
</evidence>
<dbReference type="eggNOG" id="KOG2381">
    <property type="taxonomic scope" value="Eukaryota"/>
</dbReference>
<dbReference type="GO" id="GO:0046854">
    <property type="term" value="P:phosphatidylinositol phosphate biosynthetic process"/>
    <property type="evidence" value="ECO:0007669"/>
    <property type="project" value="UniProtKB-UniRule"/>
</dbReference>
<proteinExistence type="inferred from homology"/>
<dbReference type="GO" id="GO:0004430">
    <property type="term" value="F:1-phosphatidylinositol 4-kinase activity"/>
    <property type="evidence" value="ECO:0007669"/>
    <property type="project" value="UniProtKB-UniRule"/>
</dbReference>
<evidence type="ECO:0000256" key="6">
    <source>
        <dbReference type="ARBA" id="ARBA00023136"/>
    </source>
</evidence>
<dbReference type="PROSITE" id="PS00916">
    <property type="entry name" value="PI3_4_KINASE_2"/>
    <property type="match status" value="1"/>
</dbReference>
<comment type="similarity">
    <text evidence="7">Belongs to the PI3/PI4-kinase family.</text>
</comment>
<dbReference type="InterPro" id="IPR000403">
    <property type="entry name" value="PI3/4_kinase_cat_dom"/>
</dbReference>
<comment type="catalytic activity">
    <reaction evidence="7">
        <text>a 1,2-diacyl-sn-glycero-3-phospho-(1D-myo-inositol) + ATP = a 1,2-diacyl-sn-glycero-3-phospho-(1D-myo-inositol 4-phosphate) + ADP + H(+)</text>
        <dbReference type="Rhea" id="RHEA:19877"/>
        <dbReference type="ChEBI" id="CHEBI:15378"/>
        <dbReference type="ChEBI" id="CHEBI:30616"/>
        <dbReference type="ChEBI" id="CHEBI:57880"/>
        <dbReference type="ChEBI" id="CHEBI:58178"/>
        <dbReference type="ChEBI" id="CHEBI:456216"/>
        <dbReference type="EC" id="2.7.1.67"/>
    </reaction>
</comment>
<dbReference type="GO" id="GO:0005524">
    <property type="term" value="F:ATP binding"/>
    <property type="evidence" value="ECO:0007669"/>
    <property type="project" value="UniProtKB-UniRule"/>
</dbReference>
<protein>
    <recommendedName>
        <fullName evidence="7">Phosphatidylinositol 4-kinase</fullName>
        <ecNumber evidence="7">2.7.1.67</ecNumber>
    </recommendedName>
</protein>
<dbReference type="GO" id="GO:0007030">
    <property type="term" value="P:Golgi organization"/>
    <property type="evidence" value="ECO:0007669"/>
    <property type="project" value="TreeGrafter"/>
</dbReference>